<dbReference type="AlphaFoldDB" id="A0A0M2R4J2"/>
<dbReference type="STRING" id="1549748.WH95_18785"/>
<gene>
    <name evidence="1" type="ORF">WH95_18785</name>
</gene>
<organism evidence="1 2">
    <name type="scientific">Kiloniella litopenaei</name>
    <dbReference type="NCBI Taxonomy" id="1549748"/>
    <lineage>
        <taxon>Bacteria</taxon>
        <taxon>Pseudomonadati</taxon>
        <taxon>Pseudomonadota</taxon>
        <taxon>Alphaproteobacteria</taxon>
        <taxon>Rhodospirillales</taxon>
        <taxon>Kiloniellaceae</taxon>
        <taxon>Kiloniella</taxon>
    </lineage>
</organism>
<evidence type="ECO:0000313" key="2">
    <source>
        <dbReference type="Proteomes" id="UP000034491"/>
    </source>
</evidence>
<dbReference type="EMBL" id="LANI01000033">
    <property type="protein sequence ID" value="KKJ75359.1"/>
    <property type="molecule type" value="Genomic_DNA"/>
</dbReference>
<accession>A0A0M2R4J2</accession>
<reference evidence="1 2" key="1">
    <citation type="submission" date="2015-03" db="EMBL/GenBank/DDBJ databases">
        <title>Genome sequence of Kiloniella sp. P1-1, isolated from the gut microflora of Pacific white shrimp, Penaeus vannamei.</title>
        <authorList>
            <person name="Shao Z."/>
            <person name="Wang L."/>
            <person name="Li X."/>
        </authorList>
    </citation>
    <scope>NUCLEOTIDE SEQUENCE [LARGE SCALE GENOMIC DNA]</scope>
    <source>
        <strain evidence="1 2">P1-1</strain>
    </source>
</reference>
<evidence type="ECO:0000313" key="1">
    <source>
        <dbReference type="EMBL" id="KKJ75359.1"/>
    </source>
</evidence>
<dbReference type="Proteomes" id="UP000034491">
    <property type="component" value="Unassembled WGS sequence"/>
</dbReference>
<comment type="caution">
    <text evidence="1">The sequence shown here is derived from an EMBL/GenBank/DDBJ whole genome shotgun (WGS) entry which is preliminary data.</text>
</comment>
<keyword evidence="2" id="KW-1185">Reference proteome</keyword>
<name>A0A0M2R4J2_9PROT</name>
<sequence length="146" mass="16571">MPGKAKKLFVTAIFSIAFVQPIYSSVAQNGYLTPNNITRKPLLKPGLPSQQLKKERYLGSRLIYSTKDPLSEIFTKDPGLSKACRRGRFKQVKSMQYIAVVDGRKYGAALYQSNMLHDPKKLAEKNRIYLFKGQGTSNCRVFHKQI</sequence>
<protein>
    <submittedName>
        <fullName evidence="1">Uncharacterized protein</fullName>
    </submittedName>
</protein>
<dbReference type="RefSeq" id="WP_046509937.1">
    <property type="nucleotide sequence ID" value="NZ_LANI01000033.1"/>
</dbReference>
<dbReference type="OrthoDB" id="7305318at2"/>
<proteinExistence type="predicted"/>